<feature type="region of interest" description="Disordered" evidence="5">
    <location>
        <begin position="239"/>
        <end position="261"/>
    </location>
</feature>
<feature type="region of interest" description="Disordered" evidence="5">
    <location>
        <begin position="169"/>
        <end position="196"/>
    </location>
</feature>
<evidence type="ECO:0000256" key="5">
    <source>
        <dbReference type="SAM" id="MobiDB-lite"/>
    </source>
</evidence>
<feature type="region of interest" description="Disordered" evidence="5">
    <location>
        <begin position="395"/>
        <end position="436"/>
    </location>
</feature>
<dbReference type="AlphaFoldDB" id="A0A4R8TAQ1"/>
<proteinExistence type="predicted"/>
<evidence type="ECO:0000256" key="2">
    <source>
        <dbReference type="ARBA" id="ARBA00022771"/>
    </source>
</evidence>
<feature type="region of interest" description="Disordered" evidence="5">
    <location>
        <begin position="1"/>
        <end position="62"/>
    </location>
</feature>
<evidence type="ECO:0000256" key="4">
    <source>
        <dbReference type="PROSITE-ProRule" id="PRU00723"/>
    </source>
</evidence>
<evidence type="ECO:0000313" key="7">
    <source>
        <dbReference type="EMBL" id="TEA14487.1"/>
    </source>
</evidence>
<keyword evidence="1 4" id="KW-0479">Metal-binding</keyword>
<accession>A0A4R8TAQ1</accession>
<dbReference type="PROSITE" id="PS50103">
    <property type="entry name" value="ZF_C3H1"/>
    <property type="match status" value="1"/>
</dbReference>
<protein>
    <recommendedName>
        <fullName evidence="6">C3H1-type domain-containing protein</fullName>
    </recommendedName>
</protein>
<dbReference type="SUPFAM" id="SSF90229">
    <property type="entry name" value="CCCH zinc finger"/>
    <property type="match status" value="1"/>
</dbReference>
<feature type="compositionally biased region" description="Polar residues" evidence="5">
    <location>
        <begin position="415"/>
        <end position="427"/>
    </location>
</feature>
<dbReference type="InterPro" id="IPR000571">
    <property type="entry name" value="Znf_CCCH"/>
</dbReference>
<evidence type="ECO:0000313" key="8">
    <source>
        <dbReference type="Proteomes" id="UP000295604"/>
    </source>
</evidence>
<feature type="compositionally biased region" description="Polar residues" evidence="5">
    <location>
        <begin position="24"/>
        <end position="48"/>
    </location>
</feature>
<feature type="zinc finger region" description="C3H1-type" evidence="4">
    <location>
        <begin position="263"/>
        <end position="291"/>
    </location>
</feature>
<feature type="compositionally biased region" description="Basic residues" evidence="5">
    <location>
        <begin position="252"/>
        <end position="261"/>
    </location>
</feature>
<keyword evidence="3 4" id="KW-0862">Zinc</keyword>
<feature type="domain" description="C3H1-type" evidence="6">
    <location>
        <begin position="263"/>
        <end position="291"/>
    </location>
</feature>
<keyword evidence="8" id="KW-1185">Reference proteome</keyword>
<evidence type="ECO:0000256" key="1">
    <source>
        <dbReference type="ARBA" id="ARBA00022723"/>
    </source>
</evidence>
<gene>
    <name evidence="7" type="ORF">C8034_v003154</name>
</gene>
<feature type="compositionally biased region" description="Low complexity" evidence="5">
    <location>
        <begin position="181"/>
        <end position="196"/>
    </location>
</feature>
<reference evidence="7 8" key="1">
    <citation type="submission" date="2018-11" db="EMBL/GenBank/DDBJ databases">
        <title>Genome sequence and assembly of Colletotrichum sidae.</title>
        <authorList>
            <person name="Gan P."/>
            <person name="Shirasu K."/>
        </authorList>
    </citation>
    <scope>NUCLEOTIDE SEQUENCE [LARGE SCALE GENOMIC DNA]</scope>
    <source>
        <strain evidence="7 8">CBS 518.97</strain>
    </source>
</reference>
<evidence type="ECO:0000259" key="6">
    <source>
        <dbReference type="PROSITE" id="PS50103"/>
    </source>
</evidence>
<organism evidence="7 8">
    <name type="scientific">Colletotrichum sidae</name>
    <dbReference type="NCBI Taxonomy" id="1347389"/>
    <lineage>
        <taxon>Eukaryota</taxon>
        <taxon>Fungi</taxon>
        <taxon>Dikarya</taxon>
        <taxon>Ascomycota</taxon>
        <taxon>Pezizomycotina</taxon>
        <taxon>Sordariomycetes</taxon>
        <taxon>Hypocreomycetidae</taxon>
        <taxon>Glomerellales</taxon>
        <taxon>Glomerellaceae</taxon>
        <taxon>Colletotrichum</taxon>
        <taxon>Colletotrichum orbiculare species complex</taxon>
    </lineage>
</organism>
<dbReference type="GO" id="GO:0008270">
    <property type="term" value="F:zinc ion binding"/>
    <property type="evidence" value="ECO:0007669"/>
    <property type="project" value="UniProtKB-KW"/>
</dbReference>
<comment type="caution">
    <text evidence="7">The sequence shown here is derived from an EMBL/GenBank/DDBJ whole genome shotgun (WGS) entry which is preliminary data.</text>
</comment>
<dbReference type="Proteomes" id="UP000295604">
    <property type="component" value="Unassembled WGS sequence"/>
</dbReference>
<dbReference type="InterPro" id="IPR036855">
    <property type="entry name" value="Znf_CCCH_sf"/>
</dbReference>
<name>A0A4R8TAQ1_9PEZI</name>
<keyword evidence="2 4" id="KW-0863">Zinc-finger</keyword>
<evidence type="ECO:0000256" key="3">
    <source>
        <dbReference type="ARBA" id="ARBA00022833"/>
    </source>
</evidence>
<sequence length="436" mass="45776">MPPMMTGTRPAGPNAPLENDRRGLSQSIHNPDGNVNNTNEPGTASSWPSRPRPEHFIVRKGPSGSGAIVPLIPVDLLPDYVQVTGVPRELTIGQTVGMSNLGEFPRPIGRFQLNFVSLGTEANKNDPRQEVVAAGAGAETVIVPSTQAQPPPPPPPAVMLPPRRKLDWAEDTESVSTDNFSGADSYSESSDSNNNISKRRVQNIDSAAAAAAGTKTLNKATSERAQRMLNIVAATGRPASAPTTTIVGSNKKAAKPVKSKFTRPPGSLCRHWCQTGQCGWGNECRYTHQMPVTLEGLADVGLAELPSWWRRAAGLPVEGTIDVRIFSAATMPVPSVAALGNVGGKKSPGGSGAGGSTAAAVGGASVAVVKKNKTKPNAEERRLAEEMHLLRLSVEKSQAGGGGAGEPGKKRVGNGQVQTKKMPSQQLREVEKLVDV</sequence>
<dbReference type="EMBL" id="QAPF01000162">
    <property type="protein sequence ID" value="TEA14487.1"/>
    <property type="molecule type" value="Genomic_DNA"/>
</dbReference>